<evidence type="ECO:0000313" key="4">
    <source>
        <dbReference type="Proteomes" id="UP000248863"/>
    </source>
</evidence>
<dbReference type="GO" id="GO:0016831">
    <property type="term" value="F:carboxy-lyase activity"/>
    <property type="evidence" value="ECO:0007669"/>
    <property type="project" value="InterPro"/>
</dbReference>
<feature type="domain" description="Amidohydrolase-related" evidence="2">
    <location>
        <begin position="11"/>
        <end position="321"/>
    </location>
</feature>
<keyword evidence="4" id="KW-1185">Reference proteome</keyword>
<gene>
    <name evidence="3" type="ORF">CH338_09570</name>
</gene>
<organism evidence="3 4">
    <name type="scientific">Rhodoplanes elegans</name>
    <dbReference type="NCBI Taxonomy" id="29408"/>
    <lineage>
        <taxon>Bacteria</taxon>
        <taxon>Pseudomonadati</taxon>
        <taxon>Pseudomonadota</taxon>
        <taxon>Alphaproteobacteria</taxon>
        <taxon>Hyphomicrobiales</taxon>
        <taxon>Nitrobacteraceae</taxon>
        <taxon>Rhodoplanes</taxon>
    </lineage>
</organism>
<evidence type="ECO:0000256" key="1">
    <source>
        <dbReference type="ARBA" id="ARBA00023239"/>
    </source>
</evidence>
<dbReference type="PANTHER" id="PTHR21240">
    <property type="entry name" value="2-AMINO-3-CARBOXYLMUCONATE-6-SEMIALDEHYDE DECARBOXYLASE"/>
    <property type="match status" value="1"/>
</dbReference>
<dbReference type="SUPFAM" id="SSF51556">
    <property type="entry name" value="Metallo-dependent hydrolases"/>
    <property type="match status" value="1"/>
</dbReference>
<sequence>MTTRSDPGGWDVHTHLIPPALVAAAERGAVWGMTAAAGTLKVCGHGVPLRPISEAGALVERVRRDGLDGAVVSVPPPLFRPDIAPAERRAYVDAINEGVREACAPHAPTLRPLAYLPTEDPGLAVTVAEHLDEGWAGVVVGTALGARSYADPDYESLWSLLEARRFAAFLHPGDCPDDRLDRHYLTNLLGNPYETTLAAAGFVLGGVFERHPNLHVVLAHGGGCAATLAGRWQQGVITKRPGVPSRDLMPLDALKRFFVDSLVHHPAYLDYLIAVMGADRIVLGSDWPFPMGADCADYDLGHLAPALRRTIRHDNACAAFGADRLAGCAGAERSAVR</sequence>
<dbReference type="Gene3D" id="3.20.20.140">
    <property type="entry name" value="Metal-dependent hydrolases"/>
    <property type="match status" value="1"/>
</dbReference>
<evidence type="ECO:0000313" key="3">
    <source>
        <dbReference type="EMBL" id="RAI39387.1"/>
    </source>
</evidence>
<dbReference type="GO" id="GO:0005829">
    <property type="term" value="C:cytosol"/>
    <property type="evidence" value="ECO:0007669"/>
    <property type="project" value="TreeGrafter"/>
</dbReference>
<dbReference type="PANTHER" id="PTHR21240:SF28">
    <property type="entry name" value="ISO-OROTATE DECARBOXYLASE (EUROFUNG)"/>
    <property type="match status" value="1"/>
</dbReference>
<dbReference type="InterPro" id="IPR032466">
    <property type="entry name" value="Metal_Hydrolase"/>
</dbReference>
<dbReference type="OrthoDB" id="149172at2"/>
<dbReference type="AlphaFoldDB" id="A0A327KLK7"/>
<name>A0A327KLK7_9BRAD</name>
<protein>
    <recommendedName>
        <fullName evidence="2">Amidohydrolase-related domain-containing protein</fullName>
    </recommendedName>
</protein>
<dbReference type="InterPro" id="IPR006680">
    <property type="entry name" value="Amidohydro-rel"/>
</dbReference>
<comment type="caution">
    <text evidence="3">The sequence shown here is derived from an EMBL/GenBank/DDBJ whole genome shotgun (WGS) entry which is preliminary data.</text>
</comment>
<dbReference type="RefSeq" id="WP_111356876.1">
    <property type="nucleotide sequence ID" value="NZ_NHSK01000075.1"/>
</dbReference>
<dbReference type="GO" id="GO:0019748">
    <property type="term" value="P:secondary metabolic process"/>
    <property type="evidence" value="ECO:0007669"/>
    <property type="project" value="TreeGrafter"/>
</dbReference>
<accession>A0A327KLK7</accession>
<dbReference type="GO" id="GO:0016787">
    <property type="term" value="F:hydrolase activity"/>
    <property type="evidence" value="ECO:0007669"/>
    <property type="project" value="InterPro"/>
</dbReference>
<dbReference type="Pfam" id="PF04909">
    <property type="entry name" value="Amidohydro_2"/>
    <property type="match status" value="1"/>
</dbReference>
<dbReference type="EMBL" id="NPEU01000078">
    <property type="protein sequence ID" value="RAI39387.1"/>
    <property type="molecule type" value="Genomic_DNA"/>
</dbReference>
<dbReference type="InterPro" id="IPR032465">
    <property type="entry name" value="ACMSD"/>
</dbReference>
<reference evidence="3 4" key="1">
    <citation type="submission" date="2017-07" db="EMBL/GenBank/DDBJ databases">
        <title>Draft Genome Sequences of Select Purple Nonsulfur Bacteria.</title>
        <authorList>
            <person name="Lasarre B."/>
            <person name="Mckinlay J.B."/>
        </authorList>
    </citation>
    <scope>NUCLEOTIDE SEQUENCE [LARGE SCALE GENOMIC DNA]</scope>
    <source>
        <strain evidence="3 4">DSM 11907</strain>
    </source>
</reference>
<evidence type="ECO:0000259" key="2">
    <source>
        <dbReference type="Pfam" id="PF04909"/>
    </source>
</evidence>
<proteinExistence type="predicted"/>
<keyword evidence="1" id="KW-0456">Lyase</keyword>
<dbReference type="Proteomes" id="UP000248863">
    <property type="component" value="Unassembled WGS sequence"/>
</dbReference>